<gene>
    <name evidence="3" type="ORF">ETSY2_04720</name>
</gene>
<proteinExistence type="predicted"/>
<evidence type="ECO:0000259" key="2">
    <source>
        <dbReference type="PROSITE" id="PS50206"/>
    </source>
</evidence>
<accession>W4MDX8</accession>
<keyword evidence="1" id="KW-0732">Signal</keyword>
<dbReference type="EMBL" id="AZHX01000189">
    <property type="protein sequence ID" value="ETX08549.1"/>
    <property type="molecule type" value="Genomic_DNA"/>
</dbReference>
<reference evidence="3 4" key="1">
    <citation type="journal article" date="2014" name="Nature">
        <title>An environmental bacterial taxon with a large and distinct metabolic repertoire.</title>
        <authorList>
            <person name="Wilson M.C."/>
            <person name="Mori T."/>
            <person name="Ruckert C."/>
            <person name="Uria A.R."/>
            <person name="Helf M.J."/>
            <person name="Takada K."/>
            <person name="Gernert C."/>
            <person name="Steffens U.A."/>
            <person name="Heycke N."/>
            <person name="Schmitt S."/>
            <person name="Rinke C."/>
            <person name="Helfrich E.J."/>
            <person name="Brachmann A.O."/>
            <person name="Gurgui C."/>
            <person name="Wakimoto T."/>
            <person name="Kracht M."/>
            <person name="Crusemann M."/>
            <person name="Hentschel U."/>
            <person name="Abe I."/>
            <person name="Matsunaga S."/>
            <person name="Kalinowski J."/>
            <person name="Takeyama H."/>
            <person name="Piel J."/>
        </authorList>
    </citation>
    <scope>NUCLEOTIDE SEQUENCE [LARGE SCALE GENOMIC DNA]</scope>
    <source>
        <strain evidence="4">TSY2</strain>
    </source>
</reference>
<dbReference type="SUPFAM" id="SSF52821">
    <property type="entry name" value="Rhodanese/Cell cycle control phosphatase"/>
    <property type="match status" value="1"/>
</dbReference>
<evidence type="ECO:0000313" key="3">
    <source>
        <dbReference type="EMBL" id="ETX08549.1"/>
    </source>
</evidence>
<dbReference type="Proteomes" id="UP000019140">
    <property type="component" value="Unassembled WGS sequence"/>
</dbReference>
<evidence type="ECO:0000313" key="4">
    <source>
        <dbReference type="Proteomes" id="UP000019140"/>
    </source>
</evidence>
<protein>
    <recommendedName>
        <fullName evidence="2">Rhodanese domain-containing protein</fullName>
    </recommendedName>
</protein>
<dbReference type="PATRIC" id="fig|1429439.4.peg.806"/>
<dbReference type="HOGENOM" id="CLU_182111_0_0_7"/>
<dbReference type="Pfam" id="PF00581">
    <property type="entry name" value="Rhodanese"/>
    <property type="match status" value="1"/>
</dbReference>
<dbReference type="Gene3D" id="3.40.250.10">
    <property type="entry name" value="Rhodanese-like domain"/>
    <property type="match status" value="1"/>
</dbReference>
<dbReference type="PROSITE" id="PS50206">
    <property type="entry name" value="RHODANESE_3"/>
    <property type="match status" value="1"/>
</dbReference>
<name>W4MDX8_9BACT</name>
<dbReference type="InterPro" id="IPR036873">
    <property type="entry name" value="Rhodanese-like_dom_sf"/>
</dbReference>
<dbReference type="InterPro" id="IPR001763">
    <property type="entry name" value="Rhodanese-like_dom"/>
</dbReference>
<keyword evidence="4" id="KW-1185">Reference proteome</keyword>
<sequence>MTMKRLWVLAVSLLMVSAFALTAGAANKVQVMDQETLKSKLGNPDVVVLDVRTGSDWRASESKIKGAVRVEKQDVEGLAGKYEKDKTLVFYCA</sequence>
<dbReference type="AlphaFoldDB" id="W4MDX8"/>
<feature type="chain" id="PRO_5004844894" description="Rhodanese domain-containing protein" evidence="1">
    <location>
        <begin position="26"/>
        <end position="93"/>
    </location>
</feature>
<dbReference type="CDD" id="cd00158">
    <property type="entry name" value="RHOD"/>
    <property type="match status" value="1"/>
</dbReference>
<organism evidence="3 4">
    <name type="scientific">Candidatus Entotheonella gemina</name>
    <dbReference type="NCBI Taxonomy" id="1429439"/>
    <lineage>
        <taxon>Bacteria</taxon>
        <taxon>Pseudomonadati</taxon>
        <taxon>Nitrospinota/Tectimicrobiota group</taxon>
        <taxon>Candidatus Tectimicrobiota</taxon>
        <taxon>Candidatus Entotheonellia</taxon>
        <taxon>Candidatus Entotheonellales</taxon>
        <taxon>Candidatus Entotheonellaceae</taxon>
        <taxon>Candidatus Entotheonella</taxon>
    </lineage>
</organism>
<evidence type="ECO:0000256" key="1">
    <source>
        <dbReference type="SAM" id="SignalP"/>
    </source>
</evidence>
<feature type="signal peptide" evidence="1">
    <location>
        <begin position="1"/>
        <end position="25"/>
    </location>
</feature>
<feature type="domain" description="Rhodanese" evidence="2">
    <location>
        <begin position="42"/>
        <end position="93"/>
    </location>
</feature>
<comment type="caution">
    <text evidence="3">The sequence shown here is derived from an EMBL/GenBank/DDBJ whole genome shotgun (WGS) entry which is preliminary data.</text>
</comment>